<dbReference type="AlphaFoldDB" id="X1U078"/>
<gene>
    <name evidence="1" type="ORF">S12H4_21811</name>
</gene>
<comment type="caution">
    <text evidence="1">The sequence shown here is derived from an EMBL/GenBank/DDBJ whole genome shotgun (WGS) entry which is preliminary data.</text>
</comment>
<organism evidence="1">
    <name type="scientific">marine sediment metagenome</name>
    <dbReference type="NCBI Taxonomy" id="412755"/>
    <lineage>
        <taxon>unclassified sequences</taxon>
        <taxon>metagenomes</taxon>
        <taxon>ecological metagenomes</taxon>
    </lineage>
</organism>
<proteinExistence type="predicted"/>
<reference evidence="1" key="1">
    <citation type="journal article" date="2014" name="Front. Microbiol.">
        <title>High frequency of phylogenetically diverse reductive dehalogenase-homologous genes in deep subseafloor sedimentary metagenomes.</title>
        <authorList>
            <person name="Kawai M."/>
            <person name="Futagami T."/>
            <person name="Toyoda A."/>
            <person name="Takaki Y."/>
            <person name="Nishi S."/>
            <person name="Hori S."/>
            <person name="Arai W."/>
            <person name="Tsubouchi T."/>
            <person name="Morono Y."/>
            <person name="Uchiyama I."/>
            <person name="Ito T."/>
            <person name="Fujiyama A."/>
            <person name="Inagaki F."/>
            <person name="Takami H."/>
        </authorList>
    </citation>
    <scope>NUCLEOTIDE SEQUENCE</scope>
    <source>
        <strain evidence="1">Expedition CK06-06</strain>
    </source>
</reference>
<evidence type="ECO:0000313" key="1">
    <source>
        <dbReference type="EMBL" id="GAI85719.1"/>
    </source>
</evidence>
<protein>
    <submittedName>
        <fullName evidence="1">Uncharacterized protein</fullName>
    </submittedName>
</protein>
<sequence>MGYDLTQTKQGNLQASMTLCFHKIYIPPVPRPVGVIERDPLHIVIHNHPSTQI</sequence>
<name>X1U078_9ZZZZ</name>
<accession>X1U078</accession>
<dbReference type="EMBL" id="BARW01011278">
    <property type="protein sequence ID" value="GAI85719.1"/>
    <property type="molecule type" value="Genomic_DNA"/>
</dbReference>